<dbReference type="Pfam" id="PF01370">
    <property type="entry name" value="Epimerase"/>
    <property type="match status" value="1"/>
</dbReference>
<protein>
    <submittedName>
        <fullName evidence="2">NAD(P)-dependent oxidoreductase</fullName>
    </submittedName>
</protein>
<evidence type="ECO:0000313" key="2">
    <source>
        <dbReference type="EMBL" id="MCI4683116.1"/>
    </source>
</evidence>
<dbReference type="Gene3D" id="3.40.50.720">
    <property type="entry name" value="NAD(P)-binding Rossmann-like Domain"/>
    <property type="match status" value="1"/>
</dbReference>
<dbReference type="InterPro" id="IPR036291">
    <property type="entry name" value="NAD(P)-bd_dom_sf"/>
</dbReference>
<comment type="caution">
    <text evidence="2">The sequence shown here is derived from an EMBL/GenBank/DDBJ whole genome shotgun (WGS) entry which is preliminary data.</text>
</comment>
<dbReference type="RefSeq" id="WP_243067085.1">
    <property type="nucleotide sequence ID" value="NZ_JAIVFK010000043.1"/>
</dbReference>
<keyword evidence="3" id="KW-1185">Reference proteome</keyword>
<reference evidence="2" key="1">
    <citation type="journal article" date="2022" name="ISME J.">
        <title>Identification of active gaseous-alkane degraders at natural gas seeps.</title>
        <authorList>
            <person name="Farhan Ul Haque M."/>
            <person name="Hernandez M."/>
            <person name="Crombie A.T."/>
            <person name="Murrell J.C."/>
        </authorList>
    </citation>
    <scope>NUCLEOTIDE SEQUENCE</scope>
    <source>
        <strain evidence="2">PC2</strain>
    </source>
</reference>
<dbReference type="Proteomes" id="UP001139104">
    <property type="component" value="Unassembled WGS sequence"/>
</dbReference>
<dbReference type="InterPro" id="IPR001509">
    <property type="entry name" value="Epimerase_deHydtase"/>
</dbReference>
<sequence>MKVLLTGASSFSGMWMAEKLAARGARVVAPLRGAPDSYSGVRGKRVERLRQFAEIVPECAFGDEKFMDLVASTPFDALCHHAAHVADYRSMDFDVVGAVAANTRNLRAVLEGLAKNGLKAVIATGSVFEQDEGAGNAPMRAFSPYGLSKGLTWQVIRYWCTIVGLPLGKFVIANPFGPFEEPRFGAYLVNTWRKGETAEVRTPRYLRDNIHVDLLALAYAGFVAECVEKREGRRFGPCGYVETQGAFAQRVAAELGPRLGLECGVRLLTQTDFSEPLARINTDLIDPAAYGWDEGAAWDAMAESYLHS</sequence>
<dbReference type="EMBL" id="JAIVFP010000001">
    <property type="protein sequence ID" value="MCI4683116.1"/>
    <property type="molecule type" value="Genomic_DNA"/>
</dbReference>
<gene>
    <name evidence="2" type="ORF">K2U94_10110</name>
</gene>
<proteinExistence type="predicted"/>
<feature type="domain" description="NAD-dependent epimerase/dehydratase" evidence="1">
    <location>
        <begin position="3"/>
        <end position="233"/>
    </location>
</feature>
<name>A0ABS9Z7U3_9HYPH</name>
<accession>A0ABS9Z7U3</accession>
<evidence type="ECO:0000313" key="3">
    <source>
        <dbReference type="Proteomes" id="UP001139104"/>
    </source>
</evidence>
<evidence type="ECO:0000259" key="1">
    <source>
        <dbReference type="Pfam" id="PF01370"/>
    </source>
</evidence>
<organism evidence="2 3">
    <name type="scientific">Candidatus Rhodoblastus alkanivorans</name>
    <dbReference type="NCBI Taxonomy" id="2954117"/>
    <lineage>
        <taxon>Bacteria</taxon>
        <taxon>Pseudomonadati</taxon>
        <taxon>Pseudomonadota</taxon>
        <taxon>Alphaproteobacteria</taxon>
        <taxon>Hyphomicrobiales</taxon>
        <taxon>Rhodoblastaceae</taxon>
        <taxon>Rhodoblastus</taxon>
    </lineage>
</organism>
<dbReference type="SUPFAM" id="SSF51735">
    <property type="entry name" value="NAD(P)-binding Rossmann-fold domains"/>
    <property type="match status" value="1"/>
</dbReference>